<protein>
    <recommendedName>
        <fullName evidence="4">MarR family transcriptional regulator</fullName>
    </recommendedName>
</protein>
<evidence type="ECO:0008006" key="4">
    <source>
        <dbReference type="Google" id="ProtNLM"/>
    </source>
</evidence>
<dbReference type="SUPFAM" id="SSF46785">
    <property type="entry name" value="Winged helix' DNA-binding domain"/>
    <property type="match status" value="1"/>
</dbReference>
<gene>
    <name evidence="2" type="ORF">NVS32_10265</name>
</gene>
<evidence type="ECO:0000256" key="1">
    <source>
        <dbReference type="SAM" id="MobiDB-lite"/>
    </source>
</evidence>
<dbReference type="RefSeq" id="WP_258499729.1">
    <property type="nucleotide sequence ID" value="NZ_JANSKA010000008.1"/>
</dbReference>
<feature type="region of interest" description="Disordered" evidence="1">
    <location>
        <begin position="149"/>
        <end position="284"/>
    </location>
</feature>
<name>A0ABT1ZAU3_9ACTN</name>
<organism evidence="2 3">
    <name type="scientific">Tractidigestivibacter montrealensis</name>
    <dbReference type="NCBI Taxonomy" id="2972466"/>
    <lineage>
        <taxon>Bacteria</taxon>
        <taxon>Bacillati</taxon>
        <taxon>Actinomycetota</taxon>
        <taxon>Coriobacteriia</taxon>
        <taxon>Coriobacteriales</taxon>
        <taxon>Atopobiaceae</taxon>
        <taxon>Tractidigestivibacter</taxon>
    </lineage>
</organism>
<reference evidence="2 3" key="1">
    <citation type="submission" date="2022-08" db="EMBL/GenBank/DDBJ databases">
        <title>Tractidigestivibacter montrealensis type strain KD21.</title>
        <authorList>
            <person name="Diop K."/>
            <person name="Richard C."/>
            <person name="Routy B."/>
        </authorList>
    </citation>
    <scope>NUCLEOTIDE SEQUENCE [LARGE SCALE GENOMIC DNA]</scope>
    <source>
        <strain evidence="2 3">KD21</strain>
    </source>
</reference>
<keyword evidence="3" id="KW-1185">Reference proteome</keyword>
<comment type="caution">
    <text evidence="2">The sequence shown here is derived from an EMBL/GenBank/DDBJ whole genome shotgun (WGS) entry which is preliminary data.</text>
</comment>
<feature type="compositionally biased region" description="Basic and acidic residues" evidence="1">
    <location>
        <begin position="149"/>
        <end position="239"/>
    </location>
</feature>
<accession>A0ABT1ZAU3</accession>
<feature type="compositionally biased region" description="Gly residues" evidence="1">
    <location>
        <begin position="267"/>
        <end position="277"/>
    </location>
</feature>
<evidence type="ECO:0000313" key="2">
    <source>
        <dbReference type="EMBL" id="MCR9037332.1"/>
    </source>
</evidence>
<feature type="compositionally biased region" description="Gly residues" evidence="1">
    <location>
        <begin position="240"/>
        <end position="260"/>
    </location>
</feature>
<dbReference type="InterPro" id="IPR036390">
    <property type="entry name" value="WH_DNA-bd_sf"/>
</dbReference>
<dbReference type="EMBL" id="JANSKA010000008">
    <property type="protein sequence ID" value="MCR9037332.1"/>
    <property type="molecule type" value="Genomic_DNA"/>
</dbReference>
<dbReference type="Gene3D" id="1.10.10.10">
    <property type="entry name" value="Winged helix-like DNA-binding domain superfamily/Winged helix DNA-binding domain"/>
    <property type="match status" value="1"/>
</dbReference>
<evidence type="ECO:0000313" key="3">
    <source>
        <dbReference type="Proteomes" id="UP001204320"/>
    </source>
</evidence>
<proteinExistence type="predicted"/>
<dbReference type="Proteomes" id="UP001204320">
    <property type="component" value="Unassembled WGS sequence"/>
</dbReference>
<sequence length="284" mass="30886">MATRAEIMEKLGEVQHMLNIARHNRKEQEEATDANVARVLALLRLKSEISVEEMSTVLGIGADALGTTLGNMANDDLVVVTKDEDGNVQSVTLGEKGQEEQPKPRDLQNVALDGFTDDEVDVLASFLDRIEAGVATEIGEDWKEREQERLAKKRDDRDDRKPFDRGDRDDRGGRGDFHGGNDRGGYRGGNDRGGYRGGNDRGGYRGGNDRGGYRGGNDRGGYRGGNDRGGYRGGNDRGGYRGGNDRGGYSGGNDRGGYRGGNDRGGYRGGNDRGGYGRSFRNED</sequence>
<dbReference type="InterPro" id="IPR036388">
    <property type="entry name" value="WH-like_DNA-bd_sf"/>
</dbReference>